<evidence type="ECO:0000313" key="1">
    <source>
        <dbReference type="EMBL" id="GAD02683.1"/>
    </source>
</evidence>
<dbReference type="InterPro" id="IPR015424">
    <property type="entry name" value="PyrdxlP-dep_Trfase"/>
</dbReference>
<accession>R9PN28</accession>
<evidence type="ECO:0008006" key="3">
    <source>
        <dbReference type="Google" id="ProtNLM"/>
    </source>
</evidence>
<dbReference type="OrthoDB" id="9777744at2"/>
<reference evidence="1" key="1">
    <citation type="journal article" date="2013" name="Genome Announc.">
        <title>Draft Genome Sequence of Agarivorans albus Strain MKT 106T, an Agarolytic Marine Bacterium.</title>
        <authorList>
            <person name="Yasuike M."/>
            <person name="Nakamura Y."/>
            <person name="Kai W."/>
            <person name="Fujiwara A."/>
            <person name="Fukui Y."/>
            <person name="Satomi M."/>
            <person name="Sano M."/>
        </authorList>
    </citation>
    <scope>NUCLEOTIDE SEQUENCE [LARGE SCALE GENOMIC DNA]</scope>
</reference>
<dbReference type="EMBL" id="BARX01000019">
    <property type="protein sequence ID" value="GAD02683.1"/>
    <property type="molecule type" value="Genomic_DNA"/>
</dbReference>
<proteinExistence type="predicted"/>
<evidence type="ECO:0000313" key="2">
    <source>
        <dbReference type="Proteomes" id="UP000014461"/>
    </source>
</evidence>
<dbReference type="SUPFAM" id="SSF53383">
    <property type="entry name" value="PLP-dependent transferases"/>
    <property type="match status" value="1"/>
</dbReference>
<sequence>MKNIGGFFELEIANKGYLQDSSFYALSTGRACLMVLLKAINPKLVYVPFYTCDATLEPFRLLGINIRYYELNGDLTPKVQPDLLDGEYFLWTNYFGLKSDISKRIINTYGQEKVILDDTHNFFGFENLGCWSFTSVRKYFGVGDGALLYAPKPIDVSVYPQFESSTQHCALRLAGHQQEAFAAYQTYEASLDCSIGRMSSETEKLMQNVDLFWAMKQRLKNFSILHKGLERYNTLAIESSSSPYCYPLLPQNGIELSLLHENGIFVPRLWADVLKRKERGFLLEKEWSQHLIALPIDHRYSVEDMQSMVDVLSAILDQVEN</sequence>
<protein>
    <recommendedName>
        <fullName evidence="3">DegT/DnrJ/EryC1/StrS aminotransferase family protein</fullName>
    </recommendedName>
</protein>
<organism evidence="1 2">
    <name type="scientific">Agarivorans albus MKT 106</name>
    <dbReference type="NCBI Taxonomy" id="1331007"/>
    <lineage>
        <taxon>Bacteria</taxon>
        <taxon>Pseudomonadati</taxon>
        <taxon>Pseudomonadota</taxon>
        <taxon>Gammaproteobacteria</taxon>
        <taxon>Alteromonadales</taxon>
        <taxon>Alteromonadaceae</taxon>
        <taxon>Agarivorans</taxon>
    </lineage>
</organism>
<dbReference type="Proteomes" id="UP000014461">
    <property type="component" value="Unassembled WGS sequence"/>
</dbReference>
<keyword evidence="2" id="KW-1185">Reference proteome</keyword>
<dbReference type="AlphaFoldDB" id="R9PN28"/>
<name>R9PN28_AGAAL</name>
<dbReference type="RefSeq" id="WP_016402450.1">
    <property type="nucleotide sequence ID" value="NZ_BARX01000019.1"/>
</dbReference>
<gene>
    <name evidence="1" type="ORF">AALB_2763</name>
</gene>
<dbReference type="STRING" id="1331007.AALB_2763"/>
<comment type="caution">
    <text evidence="1">The sequence shown here is derived from an EMBL/GenBank/DDBJ whole genome shotgun (WGS) entry which is preliminary data.</text>
</comment>